<organism evidence="2 3">
    <name type="scientific">Carnobacterium divergens</name>
    <name type="common">Lactobacillus divergens</name>
    <dbReference type="NCBI Taxonomy" id="2748"/>
    <lineage>
        <taxon>Bacteria</taxon>
        <taxon>Bacillati</taxon>
        <taxon>Bacillota</taxon>
        <taxon>Bacilli</taxon>
        <taxon>Lactobacillales</taxon>
        <taxon>Carnobacteriaceae</taxon>
        <taxon>Carnobacterium</taxon>
    </lineage>
</organism>
<feature type="transmembrane region" description="Helical" evidence="1">
    <location>
        <begin position="6"/>
        <end position="23"/>
    </location>
</feature>
<feature type="non-terminal residue" evidence="2">
    <location>
        <position position="1"/>
    </location>
</feature>
<dbReference type="EMBL" id="JALRMR010000034">
    <property type="protein sequence ID" value="MDT1975489.1"/>
    <property type="molecule type" value="Genomic_DNA"/>
</dbReference>
<dbReference type="Proteomes" id="UP001249945">
    <property type="component" value="Unassembled WGS sequence"/>
</dbReference>
<gene>
    <name evidence="2" type="ORF">MX635_13860</name>
</gene>
<evidence type="ECO:0000313" key="2">
    <source>
        <dbReference type="EMBL" id="MDT1975489.1"/>
    </source>
</evidence>
<sequence>FIGVVVVTIMISYFFILALNKRGKSIYSIVYVVLLGYGFFAGHVFFSALSTTILGLVCGGIILKYGERET</sequence>
<protein>
    <submittedName>
        <fullName evidence="2">Uncharacterized protein</fullName>
    </submittedName>
</protein>
<keyword evidence="1" id="KW-0812">Transmembrane</keyword>
<keyword evidence="1" id="KW-0472">Membrane</keyword>
<feature type="transmembrane region" description="Helical" evidence="1">
    <location>
        <begin position="30"/>
        <end position="63"/>
    </location>
</feature>
<accession>A0AAW8RG83</accession>
<dbReference type="AlphaFoldDB" id="A0AAW8RG83"/>
<name>A0AAW8RG83_CARDV</name>
<evidence type="ECO:0000313" key="3">
    <source>
        <dbReference type="Proteomes" id="UP001249945"/>
    </source>
</evidence>
<reference evidence="2" key="1">
    <citation type="submission" date="2022-04" db="EMBL/GenBank/DDBJ databases">
        <title>Draft genome sequences of lactic acid bacteria (LAB) strains involved in meat spoilage.</title>
        <authorList>
            <person name="Palevich N."/>
        </authorList>
    </citation>
    <scope>NUCLEOTIDE SEQUENCE</scope>
    <source>
        <strain evidence="2">9-14</strain>
    </source>
</reference>
<evidence type="ECO:0000256" key="1">
    <source>
        <dbReference type="SAM" id="Phobius"/>
    </source>
</evidence>
<comment type="caution">
    <text evidence="2">The sequence shown here is derived from an EMBL/GenBank/DDBJ whole genome shotgun (WGS) entry which is preliminary data.</text>
</comment>
<keyword evidence="1" id="KW-1133">Transmembrane helix</keyword>
<proteinExistence type="predicted"/>